<name>A0ABQ9YLA4_9EUKA</name>
<feature type="compositionally biased region" description="Basic and acidic residues" evidence="3">
    <location>
        <begin position="231"/>
        <end position="243"/>
    </location>
</feature>
<evidence type="ECO:0000256" key="3">
    <source>
        <dbReference type="SAM" id="MobiDB-lite"/>
    </source>
</evidence>
<feature type="compositionally biased region" description="Basic residues" evidence="3">
    <location>
        <begin position="26"/>
        <end position="35"/>
    </location>
</feature>
<feature type="compositionally biased region" description="Polar residues" evidence="3">
    <location>
        <begin position="48"/>
        <end position="64"/>
    </location>
</feature>
<dbReference type="SMART" id="SM00360">
    <property type="entry name" value="RRM"/>
    <property type="match status" value="1"/>
</dbReference>
<protein>
    <submittedName>
        <fullName evidence="5">RNA recognition domain containing protein</fullName>
    </submittedName>
</protein>
<accession>A0ABQ9YLA4</accession>
<dbReference type="Proteomes" id="UP001281761">
    <property type="component" value="Unassembled WGS sequence"/>
</dbReference>
<feature type="compositionally biased region" description="Pro residues" evidence="3">
    <location>
        <begin position="215"/>
        <end position="227"/>
    </location>
</feature>
<dbReference type="InterPro" id="IPR000504">
    <property type="entry name" value="RRM_dom"/>
</dbReference>
<sequence>MPKSYTPSLSSTPSTGSLTPSSSPTGRRRRSRRTSRSPPRKERTPKRNTPSPARDQNPSPSSVQKPLKAGSRKRDDDSLTESTSSDSRRSRSMSAESIRRRIKDTTLSDPSIVQPSKDQRPERRQLTTPTVRVTGLSHNVNEEHLEYIFGEFGRIIELNLPRNTKNGRHSGYCTIEYQSLNDAEKAIETMNSGNIDGLTIHVNPATSSSHYSDPRPNPPPKASPPPFATGEVHRGRLPPRREPPPQTNSSRRKRKSRSPSPIHTRRRSDRRRRSYSYSSSRSPSRGRRPRRRSYSRTPSRRRRSFRRSYSYSSSSYSGSSGSSRSYSSRSYSRSFTPSWSPRRDRRRSRRS</sequence>
<proteinExistence type="predicted"/>
<feature type="region of interest" description="Disordered" evidence="3">
    <location>
        <begin position="198"/>
        <end position="351"/>
    </location>
</feature>
<keyword evidence="1 2" id="KW-0694">RNA-binding</keyword>
<feature type="compositionally biased region" description="Basic residues" evidence="3">
    <location>
        <begin position="250"/>
        <end position="274"/>
    </location>
</feature>
<feature type="compositionally biased region" description="Basic and acidic residues" evidence="3">
    <location>
        <begin position="97"/>
        <end position="106"/>
    </location>
</feature>
<feature type="compositionally biased region" description="Basic residues" evidence="3">
    <location>
        <begin position="284"/>
        <end position="306"/>
    </location>
</feature>
<evidence type="ECO:0000256" key="2">
    <source>
        <dbReference type="PROSITE-ProRule" id="PRU00176"/>
    </source>
</evidence>
<dbReference type="InterPro" id="IPR035979">
    <property type="entry name" value="RBD_domain_sf"/>
</dbReference>
<gene>
    <name evidence="5" type="ORF">BLNAU_870</name>
</gene>
<dbReference type="SUPFAM" id="SSF54928">
    <property type="entry name" value="RNA-binding domain, RBD"/>
    <property type="match status" value="1"/>
</dbReference>
<feature type="domain" description="RRM" evidence="4">
    <location>
        <begin position="129"/>
        <end position="207"/>
    </location>
</feature>
<dbReference type="PROSITE" id="PS50102">
    <property type="entry name" value="RRM"/>
    <property type="match status" value="1"/>
</dbReference>
<feature type="compositionally biased region" description="Low complexity" evidence="3">
    <location>
        <begin position="307"/>
        <end position="340"/>
    </location>
</feature>
<evidence type="ECO:0000313" key="6">
    <source>
        <dbReference type="Proteomes" id="UP001281761"/>
    </source>
</evidence>
<feature type="compositionally biased region" description="Polar residues" evidence="3">
    <location>
        <begin position="107"/>
        <end position="116"/>
    </location>
</feature>
<dbReference type="InterPro" id="IPR012677">
    <property type="entry name" value="Nucleotide-bd_a/b_plait_sf"/>
</dbReference>
<reference evidence="5 6" key="1">
    <citation type="journal article" date="2022" name="bioRxiv">
        <title>Genomics of Preaxostyla Flagellates Illuminates Evolutionary Transitions and the Path Towards Mitochondrial Loss.</title>
        <authorList>
            <person name="Novak L.V.F."/>
            <person name="Treitli S.C."/>
            <person name="Pyrih J."/>
            <person name="Halakuc P."/>
            <person name="Pipaliya S.V."/>
            <person name="Vacek V."/>
            <person name="Brzon O."/>
            <person name="Soukal P."/>
            <person name="Eme L."/>
            <person name="Dacks J.B."/>
            <person name="Karnkowska A."/>
            <person name="Elias M."/>
            <person name="Hampl V."/>
        </authorList>
    </citation>
    <scope>NUCLEOTIDE SEQUENCE [LARGE SCALE GENOMIC DNA]</scope>
    <source>
        <strain evidence="5">NAU3</strain>
        <tissue evidence="5">Gut</tissue>
    </source>
</reference>
<dbReference type="PANTHER" id="PTHR15481">
    <property type="entry name" value="RIBONUCLEIC ACID BINDING PROTEIN S1"/>
    <property type="match status" value="1"/>
</dbReference>
<organism evidence="5 6">
    <name type="scientific">Blattamonas nauphoetae</name>
    <dbReference type="NCBI Taxonomy" id="2049346"/>
    <lineage>
        <taxon>Eukaryota</taxon>
        <taxon>Metamonada</taxon>
        <taxon>Preaxostyla</taxon>
        <taxon>Oxymonadida</taxon>
        <taxon>Blattamonas</taxon>
    </lineage>
</organism>
<evidence type="ECO:0000256" key="1">
    <source>
        <dbReference type="ARBA" id="ARBA00022884"/>
    </source>
</evidence>
<dbReference type="Gene3D" id="3.30.70.330">
    <property type="match status" value="1"/>
</dbReference>
<keyword evidence="6" id="KW-1185">Reference proteome</keyword>
<comment type="caution">
    <text evidence="5">The sequence shown here is derived from an EMBL/GenBank/DDBJ whole genome shotgun (WGS) entry which is preliminary data.</text>
</comment>
<dbReference type="PANTHER" id="PTHR15481:SF0">
    <property type="entry name" value="LD23870P-RELATED"/>
    <property type="match status" value="1"/>
</dbReference>
<evidence type="ECO:0000313" key="5">
    <source>
        <dbReference type="EMBL" id="KAK2964339.1"/>
    </source>
</evidence>
<dbReference type="Pfam" id="PF00076">
    <property type="entry name" value="RRM_1"/>
    <property type="match status" value="1"/>
</dbReference>
<feature type="compositionally biased region" description="Low complexity" evidence="3">
    <location>
        <begin position="1"/>
        <end position="25"/>
    </location>
</feature>
<dbReference type="EMBL" id="JARBJD010000003">
    <property type="protein sequence ID" value="KAK2964339.1"/>
    <property type="molecule type" value="Genomic_DNA"/>
</dbReference>
<feature type="region of interest" description="Disordered" evidence="3">
    <location>
        <begin position="1"/>
        <end position="130"/>
    </location>
</feature>
<evidence type="ECO:0000259" key="4">
    <source>
        <dbReference type="PROSITE" id="PS50102"/>
    </source>
</evidence>